<dbReference type="GO" id="GO:0045892">
    <property type="term" value="P:negative regulation of DNA-templated transcription"/>
    <property type="evidence" value="ECO:0007669"/>
    <property type="project" value="TreeGrafter"/>
</dbReference>
<keyword evidence="1" id="KW-0805">Transcription regulation</keyword>
<feature type="domain" description="HTH iclR-type" evidence="4">
    <location>
        <begin position="5"/>
        <end position="66"/>
    </location>
</feature>
<dbReference type="InterPro" id="IPR036388">
    <property type="entry name" value="WH-like_DNA-bd_sf"/>
</dbReference>
<feature type="domain" description="IclR-ED" evidence="5">
    <location>
        <begin position="67"/>
        <end position="261"/>
    </location>
</feature>
<gene>
    <name evidence="6" type="ORF">K529_003325</name>
</gene>
<dbReference type="RefSeq" id="WP_005651555.1">
    <property type="nucleotide sequence ID" value="NZ_CP015230.1"/>
</dbReference>
<evidence type="ECO:0000256" key="1">
    <source>
        <dbReference type="ARBA" id="ARBA00023015"/>
    </source>
</evidence>
<dbReference type="KEGG" id="rmb:K529_003325"/>
<dbReference type="Pfam" id="PF09339">
    <property type="entry name" value="HTH_IclR"/>
    <property type="match status" value="1"/>
</dbReference>
<proteinExistence type="predicted"/>
<keyword evidence="2" id="KW-0238">DNA-binding</keyword>
<dbReference type="Gene3D" id="1.10.10.10">
    <property type="entry name" value="Winged helix-like DNA-binding domain superfamily/Winged helix DNA-binding domain"/>
    <property type="match status" value="1"/>
</dbReference>
<dbReference type="InterPro" id="IPR050707">
    <property type="entry name" value="HTH_MetabolicPath_Reg"/>
</dbReference>
<dbReference type="InterPro" id="IPR036390">
    <property type="entry name" value="WH_DNA-bd_sf"/>
</dbReference>
<dbReference type="InterPro" id="IPR029016">
    <property type="entry name" value="GAF-like_dom_sf"/>
</dbReference>
<dbReference type="GO" id="GO:0003700">
    <property type="term" value="F:DNA-binding transcription factor activity"/>
    <property type="evidence" value="ECO:0007669"/>
    <property type="project" value="TreeGrafter"/>
</dbReference>
<dbReference type="SUPFAM" id="SSF46785">
    <property type="entry name" value="Winged helix' DNA-binding domain"/>
    <property type="match status" value="1"/>
</dbReference>
<dbReference type="GO" id="GO:0003677">
    <property type="term" value="F:DNA binding"/>
    <property type="evidence" value="ECO:0007669"/>
    <property type="project" value="UniProtKB-KW"/>
</dbReference>
<name>A0A1B0ZZW1_9RHOB</name>
<dbReference type="SMART" id="SM00346">
    <property type="entry name" value="HTH_ICLR"/>
    <property type="match status" value="1"/>
</dbReference>
<dbReference type="Proteomes" id="UP000013243">
    <property type="component" value="Chromosome"/>
</dbReference>
<dbReference type="PROSITE" id="PS51078">
    <property type="entry name" value="ICLR_ED"/>
    <property type="match status" value="1"/>
</dbReference>
<dbReference type="AlphaFoldDB" id="A0A1B0ZZW1"/>
<evidence type="ECO:0000259" key="5">
    <source>
        <dbReference type="PROSITE" id="PS51078"/>
    </source>
</evidence>
<evidence type="ECO:0000256" key="2">
    <source>
        <dbReference type="ARBA" id="ARBA00023125"/>
    </source>
</evidence>
<dbReference type="Gene3D" id="3.30.450.40">
    <property type="match status" value="1"/>
</dbReference>
<dbReference type="EMBL" id="CP015230">
    <property type="protein sequence ID" value="ANP39788.1"/>
    <property type="molecule type" value="Genomic_DNA"/>
</dbReference>
<organism evidence="6 7">
    <name type="scientific">Tritonibacter mobilis F1926</name>
    <dbReference type="NCBI Taxonomy" id="1265309"/>
    <lineage>
        <taxon>Bacteria</taxon>
        <taxon>Pseudomonadati</taxon>
        <taxon>Pseudomonadota</taxon>
        <taxon>Alphaproteobacteria</taxon>
        <taxon>Rhodobacterales</taxon>
        <taxon>Paracoccaceae</taxon>
        <taxon>Tritonibacter</taxon>
    </lineage>
</organism>
<dbReference type="OrthoDB" id="6057486at2"/>
<dbReference type="STRING" id="1265309.K529_003325"/>
<protein>
    <submittedName>
        <fullName evidence="6">IclR family transcriptional regulator</fullName>
    </submittedName>
</protein>
<dbReference type="Pfam" id="PF01614">
    <property type="entry name" value="IclR_C"/>
    <property type="match status" value="1"/>
</dbReference>
<dbReference type="GeneID" id="28248831"/>
<sequence length="268" mass="29557">MLKENRSLDRGIEILETLAREGAMSLADLHRATGLPKSTIRRLLQTLIARKIVRRSLADQLYRTLVVFPDISGEVMPKGMLHMADAAIPRALALTKAIGWPSDIHIREARAMRIIDNTRQASTFHVQRGQINQRVSLFGSAAGVACLAEMTDAEIAKTYEALKPDLHWGPVRFGMDLAALMKRIERVRRLGYAERSTAQISDHDWDTDLRAIAVPIKAGGQVLGGLSVLWLRTYKPVEEFAALHLPALQEAAAGINAALDEVWEGGAL</sequence>
<dbReference type="PROSITE" id="PS51077">
    <property type="entry name" value="HTH_ICLR"/>
    <property type="match status" value="1"/>
</dbReference>
<dbReference type="PANTHER" id="PTHR30136">
    <property type="entry name" value="HELIX-TURN-HELIX TRANSCRIPTIONAL REGULATOR, ICLR FAMILY"/>
    <property type="match status" value="1"/>
</dbReference>
<dbReference type="InterPro" id="IPR005471">
    <property type="entry name" value="Tscrpt_reg_IclR_N"/>
</dbReference>
<dbReference type="InterPro" id="IPR014757">
    <property type="entry name" value="Tscrpt_reg_IclR_C"/>
</dbReference>
<keyword evidence="3" id="KW-0804">Transcription</keyword>
<accession>A0A1B0ZZW1</accession>
<dbReference type="SUPFAM" id="SSF55781">
    <property type="entry name" value="GAF domain-like"/>
    <property type="match status" value="1"/>
</dbReference>
<evidence type="ECO:0000313" key="7">
    <source>
        <dbReference type="Proteomes" id="UP000013243"/>
    </source>
</evidence>
<evidence type="ECO:0000259" key="4">
    <source>
        <dbReference type="PROSITE" id="PS51077"/>
    </source>
</evidence>
<evidence type="ECO:0000313" key="6">
    <source>
        <dbReference type="EMBL" id="ANP39788.1"/>
    </source>
</evidence>
<dbReference type="PANTHER" id="PTHR30136:SF23">
    <property type="entry name" value="DNA-BINDING TRANSCRIPTIONAL ACTIVATOR MHPR"/>
    <property type="match status" value="1"/>
</dbReference>
<reference evidence="6 7" key="1">
    <citation type="journal article" date="2016" name="ISME J.">
        <title>Global occurrence and heterogeneity of the Roseobacter-clade species Ruegeria mobilis.</title>
        <authorList>
            <person name="Sonnenschein E."/>
            <person name="Gram L."/>
        </authorList>
    </citation>
    <scope>NUCLEOTIDE SEQUENCE [LARGE SCALE GENOMIC DNA]</scope>
    <source>
        <strain evidence="6 7">F1926</strain>
    </source>
</reference>
<evidence type="ECO:0000256" key="3">
    <source>
        <dbReference type="ARBA" id="ARBA00023163"/>
    </source>
</evidence>